<dbReference type="Gene3D" id="2.60.40.10">
    <property type="entry name" value="Immunoglobulins"/>
    <property type="match status" value="1"/>
</dbReference>
<dbReference type="SUPFAM" id="SSF49299">
    <property type="entry name" value="PKD domain"/>
    <property type="match status" value="1"/>
</dbReference>
<keyword evidence="1" id="KW-0732">Signal</keyword>
<dbReference type="InterPro" id="IPR013783">
    <property type="entry name" value="Ig-like_fold"/>
</dbReference>
<evidence type="ECO:0000259" key="2">
    <source>
        <dbReference type="Pfam" id="PF07833"/>
    </source>
</evidence>
<feature type="domain" description="Copper amine oxidase-like N-terminal" evidence="2">
    <location>
        <begin position="48"/>
        <end position="145"/>
    </location>
</feature>
<dbReference type="AlphaFoldDB" id="A0A2T0ATJ5"/>
<feature type="chain" id="PRO_5015677376" description="Copper amine oxidase-like N-terminal domain-containing protein" evidence="1">
    <location>
        <begin position="30"/>
        <end position="560"/>
    </location>
</feature>
<dbReference type="OrthoDB" id="25008at2"/>
<reference evidence="3 4" key="1">
    <citation type="submission" date="2018-03" db="EMBL/GenBank/DDBJ databases">
        <title>Genome sequence of Moorella humiferrea DSM 23265.</title>
        <authorList>
            <person name="Poehlein A."/>
            <person name="Daniel R."/>
        </authorList>
    </citation>
    <scope>NUCLEOTIDE SEQUENCE [LARGE SCALE GENOMIC DNA]</scope>
    <source>
        <strain evidence="3 4">DSM 23265</strain>
    </source>
</reference>
<sequence length="560" mass="61117">MHRLNTRLIPVTIIAILLCMAPFFNTALAAPPPVKQIILTPGTTEIWVDGEKATLPAAPYVSDGVLMVPLRRLAEELGFTVQWQEGPPPSIVVNSGNLRAEMYPGTWVVFLTGSDYRAVILPAEVQQKDGLIFVPVAFFQDAFQVPTAESRVEKGVYLLGSDNQPPTAYFDVQEPVYAGEEVKYIDKSSDSDGDAIVEHQWLNKKSTFPAPGVYHVTLQVKDSRGSWSKPYEREIKVLPRPAADVPRPGEVVENITSQAENTLKPVKEDSGPRLLFSDDPEYIEKPGILYRDKLKGEGRLYFWHDVNCPGSLKVYALAINTSPREAEVNILKEGYGGPSNNVYLVARTAFTAYYNSQGQRRYTLKPGQILVLNPGAPAAVRYQVVHGIIDLKTSEEITVAFVAVPATANVIETYSRLAVLPKDGVHVRGTFAAADREMTLDLKTAKTGFILLADGNDDKFMVGVDGITGSSVRNVGNYGMLYRLKIKSDKNTGVYLIPAGGSFGGALIFNAEEVSVPLDGFISSPDQAVYLGTTVPDGITEMLFMPPGGSCLPVKLLFKS</sequence>
<dbReference type="Proteomes" id="UP000238415">
    <property type="component" value="Unassembled WGS sequence"/>
</dbReference>
<evidence type="ECO:0000313" key="4">
    <source>
        <dbReference type="Proteomes" id="UP000238415"/>
    </source>
</evidence>
<organism evidence="3 4">
    <name type="scientific">Neomoorella humiferrea</name>
    <dbReference type="NCBI Taxonomy" id="676965"/>
    <lineage>
        <taxon>Bacteria</taxon>
        <taxon>Bacillati</taxon>
        <taxon>Bacillota</taxon>
        <taxon>Clostridia</taxon>
        <taxon>Neomoorellales</taxon>
        <taxon>Neomoorellaceae</taxon>
        <taxon>Neomoorella</taxon>
    </lineage>
</organism>
<dbReference type="EMBL" id="PVXM01000018">
    <property type="protein sequence ID" value="PRR73687.1"/>
    <property type="molecule type" value="Genomic_DNA"/>
</dbReference>
<dbReference type="Gene3D" id="3.30.457.10">
    <property type="entry name" value="Copper amine oxidase-like, N-terminal domain"/>
    <property type="match status" value="1"/>
</dbReference>
<accession>A0A2T0ATJ5</accession>
<proteinExistence type="predicted"/>
<name>A0A2T0ATJ5_9FIRM</name>
<feature type="signal peptide" evidence="1">
    <location>
        <begin position="1"/>
        <end position="29"/>
    </location>
</feature>
<dbReference type="InterPro" id="IPR036582">
    <property type="entry name" value="Mao_N_sf"/>
</dbReference>
<keyword evidence="4" id="KW-1185">Reference proteome</keyword>
<dbReference type="InterPro" id="IPR035986">
    <property type="entry name" value="PKD_dom_sf"/>
</dbReference>
<dbReference type="InterPro" id="IPR012854">
    <property type="entry name" value="Cu_amine_oxidase-like_N"/>
</dbReference>
<evidence type="ECO:0000256" key="1">
    <source>
        <dbReference type="SAM" id="SignalP"/>
    </source>
</evidence>
<evidence type="ECO:0000313" key="3">
    <source>
        <dbReference type="EMBL" id="PRR73687.1"/>
    </source>
</evidence>
<dbReference type="Pfam" id="PF07833">
    <property type="entry name" value="Cu_amine_oxidN1"/>
    <property type="match status" value="1"/>
</dbReference>
<dbReference type="RefSeq" id="WP_106005110.1">
    <property type="nucleotide sequence ID" value="NZ_CP136419.1"/>
</dbReference>
<dbReference type="SUPFAM" id="SSF55383">
    <property type="entry name" value="Copper amine oxidase, domain N"/>
    <property type="match status" value="1"/>
</dbReference>
<gene>
    <name evidence="3" type="ORF">MOHU_11160</name>
</gene>
<comment type="caution">
    <text evidence="3">The sequence shown here is derived from an EMBL/GenBank/DDBJ whole genome shotgun (WGS) entry which is preliminary data.</text>
</comment>
<protein>
    <recommendedName>
        <fullName evidence="2">Copper amine oxidase-like N-terminal domain-containing protein</fullName>
    </recommendedName>
</protein>